<dbReference type="eggNOG" id="COG1661">
    <property type="taxonomic scope" value="Bacteria"/>
</dbReference>
<dbReference type="InterPro" id="IPR005175">
    <property type="entry name" value="PPC_dom"/>
</dbReference>
<dbReference type="PROSITE" id="PS51742">
    <property type="entry name" value="PPC"/>
    <property type="match status" value="1"/>
</dbReference>
<reference evidence="2 3" key="1">
    <citation type="submission" date="2012-02" db="EMBL/GenBank/DDBJ databases">
        <title>Whole genome shotgun sequence of Escherichia hermannii NBRC 105704.</title>
        <authorList>
            <person name="Yoshida I."/>
            <person name="Hosoyama A."/>
            <person name="Tsuchikane K."/>
            <person name="Katsumata H."/>
            <person name="Yamazaki S."/>
            <person name="Fujita N."/>
        </authorList>
    </citation>
    <scope>NUCLEOTIDE SEQUENCE [LARGE SCALE GENOMIC DNA]</scope>
    <source>
        <strain evidence="2 3">NBRC 105704</strain>
    </source>
</reference>
<keyword evidence="3" id="KW-1185">Reference proteome</keyword>
<dbReference type="PANTHER" id="PTHR34988">
    <property type="entry name" value="PROTEIN, PUTATIVE-RELATED"/>
    <property type="match status" value="1"/>
</dbReference>
<dbReference type="Gene3D" id="3.30.1330.80">
    <property type="entry name" value="Hypothetical protein, similar to alpha- acetolactate decarboxylase, domain 2"/>
    <property type="match status" value="1"/>
</dbReference>
<name>H5V043_ATLHE</name>
<feature type="domain" description="PPC" evidence="1">
    <location>
        <begin position="11"/>
        <end position="142"/>
    </location>
</feature>
<gene>
    <name evidence="2" type="ORF">EH105704_02_03800</name>
</gene>
<protein>
    <recommendedName>
        <fullName evidence="1">PPC domain-containing protein</fullName>
    </recommendedName>
</protein>
<dbReference type="Pfam" id="PF03479">
    <property type="entry name" value="PCC"/>
    <property type="match status" value="1"/>
</dbReference>
<proteinExistence type="predicted"/>
<accession>H5V043</accession>
<dbReference type="PANTHER" id="PTHR34988:SF1">
    <property type="entry name" value="DNA-BINDING PROTEIN"/>
    <property type="match status" value="1"/>
</dbReference>
<evidence type="ECO:0000313" key="3">
    <source>
        <dbReference type="Proteomes" id="UP000010297"/>
    </source>
</evidence>
<evidence type="ECO:0000313" key="2">
    <source>
        <dbReference type="EMBL" id="GAB51351.1"/>
    </source>
</evidence>
<dbReference type="SUPFAM" id="SSF117856">
    <property type="entry name" value="AF0104/ALDC/Ptd012-like"/>
    <property type="match status" value="1"/>
</dbReference>
<dbReference type="AlphaFoldDB" id="H5V043"/>
<dbReference type="GeneID" id="92827185"/>
<dbReference type="EMBL" id="BAFF01000002">
    <property type="protein sequence ID" value="GAB51351.1"/>
    <property type="molecule type" value="Genomic_DNA"/>
</dbReference>
<dbReference type="RefSeq" id="WP_002434418.1">
    <property type="nucleotide sequence ID" value="NZ_BAFF01000002.1"/>
</dbReference>
<comment type="caution">
    <text evidence="2">The sequence shown here is derived from an EMBL/GenBank/DDBJ whole genome shotgun (WGS) entry which is preliminary data.</text>
</comment>
<organism evidence="2 3">
    <name type="scientific">Atlantibacter hermannii NBRC 105704</name>
    <dbReference type="NCBI Taxonomy" id="1115512"/>
    <lineage>
        <taxon>Bacteria</taxon>
        <taxon>Pseudomonadati</taxon>
        <taxon>Pseudomonadota</taxon>
        <taxon>Gammaproteobacteria</taxon>
        <taxon>Enterobacterales</taxon>
        <taxon>Enterobacteriaceae</taxon>
        <taxon>Atlantibacter</taxon>
    </lineage>
</organism>
<dbReference type="Proteomes" id="UP000010297">
    <property type="component" value="Unassembled WGS sequence"/>
</dbReference>
<evidence type="ECO:0000259" key="1">
    <source>
        <dbReference type="PROSITE" id="PS51742"/>
    </source>
</evidence>
<dbReference type="CDD" id="cd11378">
    <property type="entry name" value="DUF296"/>
    <property type="match status" value="1"/>
</dbReference>
<sequence>MSQTSLTFSPVSGARFYALRLLPGDEVLSQLRAFIQHHQLQAAWIAGCTGSLSDVALRYAGQEETTLLCGTYEVISMSGTLELTGEHLHLSISDPHGAMLGGHMMPGSTVRTTLEIIIGELTELAFSRQPCAISGYEELVVNTRSESL</sequence>